<sequence>MWVCVNIPWSPVSANGNTPDPQLVRPVLKCPTPESTPRVKSFFWDLFSILWKLRGKPILNSLSITRVNKAKWDFVPSNEGRIKFLSNQDNFYPRLRACLLRYSIAIFPLY</sequence>
<reference evidence="1" key="1">
    <citation type="submission" date="2021-02" db="EMBL/GenBank/DDBJ databases">
        <authorList>
            <person name="Bekaert M."/>
        </authorList>
    </citation>
    <scope>NUCLEOTIDE SEQUENCE</scope>
    <source>
        <strain evidence="1">IoA-00</strain>
    </source>
</reference>
<organism evidence="1 2">
    <name type="scientific">Lepeophtheirus salmonis</name>
    <name type="common">Salmon louse</name>
    <name type="synonym">Caligus salmonis</name>
    <dbReference type="NCBI Taxonomy" id="72036"/>
    <lineage>
        <taxon>Eukaryota</taxon>
        <taxon>Metazoa</taxon>
        <taxon>Ecdysozoa</taxon>
        <taxon>Arthropoda</taxon>
        <taxon>Crustacea</taxon>
        <taxon>Multicrustacea</taxon>
        <taxon>Hexanauplia</taxon>
        <taxon>Copepoda</taxon>
        <taxon>Siphonostomatoida</taxon>
        <taxon>Caligidae</taxon>
        <taxon>Lepeophtheirus</taxon>
    </lineage>
</organism>
<name>A0A7R8H949_LEPSM</name>
<dbReference type="AlphaFoldDB" id="A0A7R8H949"/>
<accession>A0A7R8H949</accession>
<evidence type="ECO:0000313" key="2">
    <source>
        <dbReference type="Proteomes" id="UP000675881"/>
    </source>
</evidence>
<proteinExistence type="predicted"/>
<protein>
    <submittedName>
        <fullName evidence="1">(salmon louse) hypothetical protein</fullName>
    </submittedName>
</protein>
<gene>
    <name evidence="1" type="ORF">LSAA_9698</name>
</gene>
<keyword evidence="2" id="KW-1185">Reference proteome</keyword>
<dbReference type="Proteomes" id="UP000675881">
    <property type="component" value="Chromosome 5"/>
</dbReference>
<evidence type="ECO:0000313" key="1">
    <source>
        <dbReference type="EMBL" id="CAF2935216.1"/>
    </source>
</evidence>
<dbReference type="EMBL" id="HG994584">
    <property type="protein sequence ID" value="CAF2935216.1"/>
    <property type="molecule type" value="Genomic_DNA"/>
</dbReference>